<dbReference type="KEGG" id="ffu:CLAFUR5_13031"/>
<reference evidence="2" key="1">
    <citation type="submission" date="2021-12" db="EMBL/GenBank/DDBJ databases">
        <authorList>
            <person name="Zaccaron A."/>
            <person name="Stergiopoulos I."/>
        </authorList>
    </citation>
    <scope>NUCLEOTIDE SEQUENCE</scope>
    <source>
        <strain evidence="2">Race5_Kim</strain>
    </source>
</reference>
<proteinExistence type="predicted"/>
<sequence length="201" mass="21647">MYPSALPVALFLHTVAAASSFNLYTNFDPAGVELILGFSAECLEALNATVNCDSATTLLAAQGPDETYWSQDNLTTFCTDQCASSMTSWVSNVENRCAGQSADFGDTIVQAVTDPLLVAAGHDLLCLKDSSGSLCYLESQDWQGSDYVRYNPPACLADDPDRPEGLCDGTHFSTEINILPEMTNVTRLYDSELVDDSPQCS</sequence>
<gene>
    <name evidence="2" type="ORF">CLAFUR5_13031</name>
</gene>
<keyword evidence="1" id="KW-0732">Signal</keyword>
<feature type="chain" id="PRO_5040350386" evidence="1">
    <location>
        <begin position="21"/>
        <end position="201"/>
    </location>
</feature>
<name>A0A9Q8UV43_PASFU</name>
<evidence type="ECO:0000313" key="2">
    <source>
        <dbReference type="EMBL" id="UJO23604.1"/>
    </source>
</evidence>
<evidence type="ECO:0000256" key="1">
    <source>
        <dbReference type="SAM" id="SignalP"/>
    </source>
</evidence>
<evidence type="ECO:0000313" key="3">
    <source>
        <dbReference type="Proteomes" id="UP000756132"/>
    </source>
</evidence>
<dbReference type="GeneID" id="71992909"/>
<dbReference type="Proteomes" id="UP000756132">
    <property type="component" value="Chromosome 11"/>
</dbReference>
<dbReference type="OrthoDB" id="5985073at2759"/>
<feature type="signal peptide" evidence="1">
    <location>
        <begin position="1"/>
        <end position="20"/>
    </location>
</feature>
<organism evidence="2 3">
    <name type="scientific">Passalora fulva</name>
    <name type="common">Tomato leaf mold</name>
    <name type="synonym">Cladosporium fulvum</name>
    <dbReference type="NCBI Taxonomy" id="5499"/>
    <lineage>
        <taxon>Eukaryota</taxon>
        <taxon>Fungi</taxon>
        <taxon>Dikarya</taxon>
        <taxon>Ascomycota</taxon>
        <taxon>Pezizomycotina</taxon>
        <taxon>Dothideomycetes</taxon>
        <taxon>Dothideomycetidae</taxon>
        <taxon>Mycosphaerellales</taxon>
        <taxon>Mycosphaerellaceae</taxon>
        <taxon>Fulvia</taxon>
    </lineage>
</organism>
<dbReference type="RefSeq" id="XP_047767970.1">
    <property type="nucleotide sequence ID" value="XM_047912179.1"/>
</dbReference>
<dbReference type="EMBL" id="CP090173">
    <property type="protein sequence ID" value="UJO23604.1"/>
    <property type="molecule type" value="Genomic_DNA"/>
</dbReference>
<accession>A0A9Q8UV43</accession>
<dbReference type="AlphaFoldDB" id="A0A9Q8UV43"/>
<reference evidence="2" key="2">
    <citation type="journal article" date="2022" name="Microb. Genom.">
        <title>A chromosome-scale genome assembly of the tomato pathogen Cladosporium fulvum reveals a compartmentalized genome architecture and the presence of a dispensable chromosome.</title>
        <authorList>
            <person name="Zaccaron A.Z."/>
            <person name="Chen L.H."/>
            <person name="Samaras A."/>
            <person name="Stergiopoulos I."/>
        </authorList>
    </citation>
    <scope>NUCLEOTIDE SEQUENCE</scope>
    <source>
        <strain evidence="2">Race5_Kim</strain>
    </source>
</reference>
<keyword evidence="3" id="KW-1185">Reference proteome</keyword>
<protein>
    <submittedName>
        <fullName evidence="2">LysM domain-containing protein</fullName>
    </submittedName>
</protein>